<dbReference type="EMBL" id="PDNZ01000001">
    <property type="protein sequence ID" value="PWW83238.1"/>
    <property type="molecule type" value="Genomic_DNA"/>
</dbReference>
<dbReference type="Gene3D" id="2.60.40.10">
    <property type="entry name" value="Immunoglobulins"/>
    <property type="match status" value="1"/>
</dbReference>
<organism evidence="3 4">
    <name type="scientific">Prosthecochloris marina</name>
    <dbReference type="NCBI Taxonomy" id="2017681"/>
    <lineage>
        <taxon>Bacteria</taxon>
        <taxon>Pseudomonadati</taxon>
        <taxon>Chlorobiota</taxon>
        <taxon>Chlorobiia</taxon>
        <taxon>Chlorobiales</taxon>
        <taxon>Chlorobiaceae</taxon>
        <taxon>Prosthecochloris</taxon>
    </lineage>
</organism>
<sequence>MDFTKRLIALSFLLSGLYSNSAIHYVQAADSRQPEPLLVEVFFNKKSAGTLICYRHQDTYWVPFDLFIQQTKLKGQPAENGTVSYQTTLGVLSHDPESLKVIEDTQCISFDQLEKSFYVKGRFVQSVFALALDVPWASGKPSRKKAAKPVITPDIQAPSSSLSFLRFEPQVSYEFNDNTNRDLLIEAGGRFANGVWDITFEGDPTTRFRPSRYHWTTYNNNSVLRAGTGSSDLFSLLNDLDFTGIQVGWNNQTILNQLDFERYSDSDAFLSLDRTQQRTIEGNAPPASIAELRIEGVVIARQRIGLDGRFRFPNVRMTSDPRRTEVYIYERTLREKPLTIIDYTMSILNRTLPAKELLARAGGGVVGNPLNQNESDSTSWTGFGHIIYGVHNRMTIEAGIQYNPENINREVFAGTVLSIGGNWGIALYGGRSNDRYATDFRLEGKGTDWSLSYFGRLNQENYSKDGKEKQKNHSLRFSTGIIKPFDLLLYGRYNKTGNEPAEKYLLPGAYWYVMPSLMLSALPNDEEQYRYEANMNVTSRSDLSVTYEDEIIAADLDYDFSRSLQSRALYSHAFSTGNNVSSLYFDWYPKGNRFNLIRLGASTSGSQTGYSVAWNKFINAGLELSLQYSYNMNNALRLETEDTFSNFVPPEARQYIAFALTWDLGRSSKRFYPINRTAISHTRGGLAGSMKIINETTLKPDDINNVDILLNGKKLNQRQVDGSFFVGNLKPGVYAVDVDAENLPLELNIPNKTTYVEVMSGAVSEITIPAFVEYSIAGQVTDTRSIALENRKVTVMDEKGNVIDHAVTNLFGYYRTKGLQPGDYTLSVSDVKHEVVIKDDYIYGIDFTVREETTPAVLHEKETRAEKKNTARPDTSLTNGENHLQ</sequence>
<evidence type="ECO:0000313" key="3">
    <source>
        <dbReference type="EMBL" id="PWW83238.1"/>
    </source>
</evidence>
<gene>
    <name evidence="3" type="ORF">CR164_01375</name>
</gene>
<feature type="compositionally biased region" description="Basic and acidic residues" evidence="1">
    <location>
        <begin position="858"/>
        <end position="871"/>
    </location>
</feature>
<comment type="caution">
    <text evidence="3">The sequence shown here is derived from an EMBL/GenBank/DDBJ whole genome shotgun (WGS) entry which is preliminary data.</text>
</comment>
<evidence type="ECO:0000313" key="4">
    <source>
        <dbReference type="Proteomes" id="UP000246278"/>
    </source>
</evidence>
<dbReference type="RefSeq" id="WP_110022118.1">
    <property type="nucleotide sequence ID" value="NZ_PDNZ01000001.1"/>
</dbReference>
<reference evidence="4" key="1">
    <citation type="submission" date="2017-10" db="EMBL/GenBank/DDBJ databases">
        <authorList>
            <person name="Gaisin V.A."/>
            <person name="Rysina M.S."/>
            <person name="Grouzdev D.S."/>
        </authorList>
    </citation>
    <scope>NUCLEOTIDE SEQUENCE [LARGE SCALE GENOMIC DNA]</scope>
    <source>
        <strain evidence="4">V1</strain>
    </source>
</reference>
<evidence type="ECO:0000256" key="1">
    <source>
        <dbReference type="SAM" id="MobiDB-lite"/>
    </source>
</evidence>
<dbReference type="AlphaFoldDB" id="A0A317T9V2"/>
<dbReference type="Proteomes" id="UP000246278">
    <property type="component" value="Unassembled WGS sequence"/>
</dbReference>
<name>A0A317T9V2_9CHLB</name>
<dbReference type="SUPFAM" id="SSF49478">
    <property type="entry name" value="Cna protein B-type domain"/>
    <property type="match status" value="1"/>
</dbReference>
<feature type="chain" id="PRO_5016244415" evidence="2">
    <location>
        <begin position="29"/>
        <end position="885"/>
    </location>
</feature>
<evidence type="ECO:0000256" key="2">
    <source>
        <dbReference type="SAM" id="SignalP"/>
    </source>
</evidence>
<keyword evidence="4" id="KW-1185">Reference proteome</keyword>
<feature type="region of interest" description="Disordered" evidence="1">
    <location>
        <begin position="858"/>
        <end position="885"/>
    </location>
</feature>
<feature type="signal peptide" evidence="2">
    <location>
        <begin position="1"/>
        <end position="28"/>
    </location>
</feature>
<proteinExistence type="predicted"/>
<accession>A0A317T9V2</accession>
<protein>
    <submittedName>
        <fullName evidence="3">Uncharacterized protein</fullName>
    </submittedName>
</protein>
<dbReference type="Pfam" id="PF13620">
    <property type="entry name" value="CarboxypepD_reg"/>
    <property type="match status" value="1"/>
</dbReference>
<feature type="compositionally biased region" description="Polar residues" evidence="1">
    <location>
        <begin position="872"/>
        <end position="885"/>
    </location>
</feature>
<keyword evidence="2" id="KW-0732">Signal</keyword>
<dbReference type="InterPro" id="IPR013783">
    <property type="entry name" value="Ig-like_fold"/>
</dbReference>
<dbReference type="OrthoDB" id="6652544at2"/>